<dbReference type="EMBL" id="JQ655731">
    <property type="protein sequence ID" value="AFV15054.1"/>
    <property type="molecule type" value="Genomic_DNA"/>
</dbReference>
<name>F8UNK4_CLOPF</name>
<accession>F8UNK4</accession>
<geneLocation type="plasmid" evidence="2">
    <name>pNetB-NE10</name>
</geneLocation>
<reference evidence="1" key="1">
    <citation type="journal article" date="2010" name="PLoS ONE">
        <title>Identification of novel pathogenicity loci in Clostridium perfringens strains that cause avian necrotic enteritis.</title>
        <authorList>
            <person name="Lepp D."/>
            <person name="Roxas B."/>
            <person name="Parreira V.R."/>
            <person name="Marri P.R."/>
            <person name="Rosey E.L."/>
            <person name="Gong J."/>
            <person name="Songer J.G."/>
            <person name="Vedantam G."/>
            <person name="Prescott J.F."/>
        </authorList>
    </citation>
    <scope>NUCLEOTIDE SEQUENCE</scope>
    <source>
        <strain evidence="1">CP4</strain>
        <plasmid evidence="1">pCP4netB</plasmid>
    </source>
</reference>
<keyword evidence="1" id="KW-0614">Plasmid</keyword>
<dbReference type="AlphaFoldDB" id="F8UNK4"/>
<geneLocation type="plasmid" evidence="1">
    <name>pCP4netB</name>
</geneLocation>
<evidence type="ECO:0000313" key="1">
    <source>
        <dbReference type="EMBL" id="AEJ34212.1"/>
    </source>
</evidence>
<gene>
    <name evidence="1" type="ORF">CP4_3474</name>
    <name evidence="2" type="ORF">pNetB-NE10_48</name>
</gene>
<reference evidence="2" key="3">
    <citation type="journal article" date="2012" name="PLoS ONE">
        <title>Sequence of Two Plasmids from Clostridium perfringens Chicken Necrotic Enteritis Isolates and Comparison with C. perfringens Conjugative Plasmids.</title>
        <authorList>
            <person name="Parreira V.R."/>
            <person name="Costa M."/>
            <person name="Eikmeyer F."/>
            <person name="Blom J."/>
            <person name="Prescott J.F."/>
        </authorList>
    </citation>
    <scope>NUCLEOTIDE SEQUENCE</scope>
    <source>
        <strain evidence="2">NE_10</strain>
        <plasmid evidence="2">pNetB-NE10</plasmid>
    </source>
</reference>
<reference evidence="1" key="2">
    <citation type="submission" date="2011-04" db="EMBL/GenBank/DDBJ databases">
        <authorList>
            <person name="Lepp D."/>
            <person name="Roxas B."/>
            <person name="Parreira V.R."/>
            <person name="Marri P.R."/>
            <person name="Rosey E.L."/>
            <person name="Gong J."/>
            <person name="Songer J.G."/>
            <person name="Vedantam G."/>
            <person name="Prescott J.F."/>
        </authorList>
    </citation>
    <scope>NUCLEOTIDE SEQUENCE</scope>
    <source>
        <strain evidence="1">CP4</strain>
        <plasmid evidence="1">pCP4netB</plasmid>
    </source>
</reference>
<proteinExistence type="predicted"/>
<evidence type="ECO:0000313" key="2">
    <source>
        <dbReference type="EMBL" id="AFV15054.1"/>
    </source>
</evidence>
<organism evidence="1">
    <name type="scientific">Clostridium perfringens</name>
    <dbReference type="NCBI Taxonomy" id="1502"/>
    <lineage>
        <taxon>Bacteria</taxon>
        <taxon>Bacillati</taxon>
        <taxon>Bacillota</taxon>
        <taxon>Clostridia</taxon>
        <taxon>Eubacteriales</taxon>
        <taxon>Clostridiaceae</taxon>
        <taxon>Clostridium</taxon>
    </lineage>
</organism>
<dbReference type="EMBL" id="JF837812">
    <property type="protein sequence ID" value="AEJ34212.1"/>
    <property type="molecule type" value="Genomic_DNA"/>
</dbReference>
<protein>
    <submittedName>
        <fullName evidence="1">Signal peptidase I</fullName>
    </submittedName>
</protein>
<sequence>MWMKKIKEDYVKYPGGKTNMSFDVSEGKFLILGDNRNNSDYAIY</sequence>
<dbReference type="RefSeq" id="WP_015141767.1">
    <property type="nucleotide sequence ID" value="NC_019688.1"/>
</dbReference>